<dbReference type="Proteomes" id="UP000265703">
    <property type="component" value="Unassembled WGS sequence"/>
</dbReference>
<proteinExistence type="predicted"/>
<dbReference type="GO" id="GO:0005524">
    <property type="term" value="F:ATP binding"/>
    <property type="evidence" value="ECO:0007669"/>
    <property type="project" value="InterPro"/>
</dbReference>
<evidence type="ECO:0000259" key="1">
    <source>
        <dbReference type="PROSITE" id="PS50011"/>
    </source>
</evidence>
<dbReference type="SUPFAM" id="SSF56112">
    <property type="entry name" value="Protein kinase-like (PK-like)"/>
    <property type="match status" value="1"/>
</dbReference>
<dbReference type="AlphaFoldDB" id="A0A397RZH2"/>
<dbReference type="PANTHER" id="PTHR23257:SF974">
    <property type="entry name" value="RECEPTOR-INTERACTING SERINE_THREONINE-PROTEIN KINASE 3"/>
    <property type="match status" value="1"/>
</dbReference>
<sequence>NPYTLKVLGISQNPDTKNYIIITSYMKKGSLSTILSKKKITNWLEKLYLINRISEGIKLIHDAGYLHCDIHSGNIFYENISEIYISDFGISIPASSTESTKPYGVLAYMAPEILNNGTRTKKSDIYSLGILYWEIITQKKAYANRRNDDYLFLDIIQG</sequence>
<dbReference type="GO" id="GO:0004672">
    <property type="term" value="F:protein kinase activity"/>
    <property type="evidence" value="ECO:0007669"/>
    <property type="project" value="InterPro"/>
</dbReference>
<dbReference type="Gene3D" id="1.10.510.10">
    <property type="entry name" value="Transferase(Phosphotransferase) domain 1"/>
    <property type="match status" value="1"/>
</dbReference>
<dbReference type="GO" id="GO:0005737">
    <property type="term" value="C:cytoplasm"/>
    <property type="evidence" value="ECO:0007669"/>
    <property type="project" value="TreeGrafter"/>
</dbReference>
<organism evidence="2 3">
    <name type="scientific">Glomus cerebriforme</name>
    <dbReference type="NCBI Taxonomy" id="658196"/>
    <lineage>
        <taxon>Eukaryota</taxon>
        <taxon>Fungi</taxon>
        <taxon>Fungi incertae sedis</taxon>
        <taxon>Mucoromycota</taxon>
        <taxon>Glomeromycotina</taxon>
        <taxon>Glomeromycetes</taxon>
        <taxon>Glomerales</taxon>
        <taxon>Glomeraceae</taxon>
        <taxon>Glomus</taxon>
    </lineage>
</organism>
<keyword evidence="2" id="KW-0808">Transferase</keyword>
<accession>A0A397RZH2</accession>
<dbReference type="InterPro" id="IPR050167">
    <property type="entry name" value="Ser_Thr_protein_kinase"/>
</dbReference>
<protein>
    <submittedName>
        <fullName evidence="2">Kinase-like domain-containing protein</fullName>
    </submittedName>
</protein>
<feature type="non-terminal residue" evidence="2">
    <location>
        <position position="158"/>
    </location>
</feature>
<dbReference type="GO" id="GO:0007165">
    <property type="term" value="P:signal transduction"/>
    <property type="evidence" value="ECO:0007669"/>
    <property type="project" value="TreeGrafter"/>
</dbReference>
<feature type="non-terminal residue" evidence="2">
    <location>
        <position position="1"/>
    </location>
</feature>
<evidence type="ECO:0000313" key="3">
    <source>
        <dbReference type="Proteomes" id="UP000265703"/>
    </source>
</evidence>
<dbReference type="PROSITE" id="PS50011">
    <property type="entry name" value="PROTEIN_KINASE_DOM"/>
    <property type="match status" value="1"/>
</dbReference>
<evidence type="ECO:0000313" key="2">
    <source>
        <dbReference type="EMBL" id="RIA79630.1"/>
    </source>
</evidence>
<dbReference type="PANTHER" id="PTHR23257">
    <property type="entry name" value="SERINE-THREONINE PROTEIN KINASE"/>
    <property type="match status" value="1"/>
</dbReference>
<dbReference type="OrthoDB" id="5337378at2759"/>
<dbReference type="EMBL" id="QKYT01001206">
    <property type="protein sequence ID" value="RIA79630.1"/>
    <property type="molecule type" value="Genomic_DNA"/>
</dbReference>
<keyword evidence="3" id="KW-1185">Reference proteome</keyword>
<reference evidence="2 3" key="1">
    <citation type="submission" date="2018-06" db="EMBL/GenBank/DDBJ databases">
        <title>Comparative genomics reveals the genomic features of Rhizophagus irregularis, R. cerebriforme, R. diaphanum and Gigaspora rosea, and their symbiotic lifestyle signature.</title>
        <authorList>
            <person name="Morin E."/>
            <person name="San Clemente H."/>
            <person name="Chen E.C.H."/>
            <person name="De La Providencia I."/>
            <person name="Hainaut M."/>
            <person name="Kuo A."/>
            <person name="Kohler A."/>
            <person name="Murat C."/>
            <person name="Tang N."/>
            <person name="Roy S."/>
            <person name="Loubradou J."/>
            <person name="Henrissat B."/>
            <person name="Grigoriev I.V."/>
            <person name="Corradi N."/>
            <person name="Roux C."/>
            <person name="Martin F.M."/>
        </authorList>
    </citation>
    <scope>NUCLEOTIDE SEQUENCE [LARGE SCALE GENOMIC DNA]</scope>
    <source>
        <strain evidence="2 3">DAOM 227022</strain>
    </source>
</reference>
<comment type="caution">
    <text evidence="2">The sequence shown here is derived from an EMBL/GenBank/DDBJ whole genome shotgun (WGS) entry which is preliminary data.</text>
</comment>
<dbReference type="InterPro" id="IPR000719">
    <property type="entry name" value="Prot_kinase_dom"/>
</dbReference>
<name>A0A397RZH2_9GLOM</name>
<dbReference type="InterPro" id="IPR011009">
    <property type="entry name" value="Kinase-like_dom_sf"/>
</dbReference>
<feature type="domain" description="Protein kinase" evidence="1">
    <location>
        <begin position="1"/>
        <end position="158"/>
    </location>
</feature>
<dbReference type="Pfam" id="PF00069">
    <property type="entry name" value="Pkinase"/>
    <property type="match status" value="1"/>
</dbReference>
<keyword evidence="2" id="KW-0418">Kinase</keyword>
<gene>
    <name evidence="2" type="ORF">C1645_670881</name>
</gene>